<dbReference type="PROSITE" id="PS00108">
    <property type="entry name" value="PROTEIN_KINASE_ST"/>
    <property type="match status" value="1"/>
</dbReference>
<keyword evidence="22" id="KW-1015">Disulfide bond</keyword>
<reference evidence="27 28" key="1">
    <citation type="journal article" date="2014" name="Nat. Genet.">
        <title>Whole-genome sequence of a flatfish provides insights into ZW sex chromosome evolution and adaptation to a benthic lifestyle.</title>
        <authorList>
            <person name="Chen S."/>
            <person name="Zhang G."/>
            <person name="Shao C."/>
            <person name="Huang Q."/>
            <person name="Liu G."/>
            <person name="Zhang P."/>
            <person name="Song W."/>
            <person name="An N."/>
            <person name="Chalopin D."/>
            <person name="Volff J.N."/>
            <person name="Hong Y."/>
            <person name="Li Q."/>
            <person name="Sha Z."/>
            <person name="Zhou H."/>
            <person name="Xie M."/>
            <person name="Yu Q."/>
            <person name="Liu Y."/>
            <person name="Xiang H."/>
            <person name="Wang N."/>
            <person name="Wu K."/>
            <person name="Yang C."/>
            <person name="Zhou Q."/>
            <person name="Liao X."/>
            <person name="Yang L."/>
            <person name="Hu Q."/>
            <person name="Zhang J."/>
            <person name="Meng L."/>
            <person name="Jin L."/>
            <person name="Tian Y."/>
            <person name="Lian J."/>
            <person name="Yang J."/>
            <person name="Miao G."/>
            <person name="Liu S."/>
            <person name="Liang Z."/>
            <person name="Yan F."/>
            <person name="Li Y."/>
            <person name="Sun B."/>
            <person name="Zhang H."/>
            <person name="Zhang J."/>
            <person name="Zhu Y."/>
            <person name="Du M."/>
            <person name="Zhao Y."/>
            <person name="Schartl M."/>
            <person name="Tang Q."/>
            <person name="Wang J."/>
        </authorList>
    </citation>
    <scope>NUCLEOTIDE SEQUENCE</scope>
</reference>
<keyword evidence="13 19" id="KW-0067">ATP-binding</keyword>
<keyword evidence="9 24" id="KW-0812">Transmembrane</keyword>
<dbReference type="OMA" id="SNVCKWC"/>
<dbReference type="Gene3D" id="2.10.60.10">
    <property type="entry name" value="CD59"/>
    <property type="match status" value="1"/>
</dbReference>
<name>A0A3P8X068_CYNSE</name>
<evidence type="ECO:0000256" key="4">
    <source>
        <dbReference type="ARBA" id="ARBA00012401"/>
    </source>
</evidence>
<dbReference type="FunCoup" id="A0A3P8X068">
    <property type="interactions" value="305"/>
</dbReference>
<dbReference type="GO" id="GO:0007507">
    <property type="term" value="P:heart development"/>
    <property type="evidence" value="ECO:0007669"/>
    <property type="project" value="TreeGrafter"/>
</dbReference>
<dbReference type="AlphaFoldDB" id="A0A3P8X068"/>
<dbReference type="PROSITE" id="PS50011">
    <property type="entry name" value="PROTEIN_KINASE_DOM"/>
    <property type="match status" value="1"/>
</dbReference>
<dbReference type="GO" id="GO:0005026">
    <property type="term" value="F:transforming growth factor beta receptor activity, type II"/>
    <property type="evidence" value="ECO:0007669"/>
    <property type="project" value="UniProtKB-UniRule"/>
</dbReference>
<feature type="disulfide bond" evidence="22">
    <location>
        <begin position="98"/>
        <end position="114"/>
    </location>
</feature>
<keyword evidence="8 19" id="KW-0808">Transferase</keyword>
<evidence type="ECO:0000256" key="6">
    <source>
        <dbReference type="ARBA" id="ARBA00022527"/>
    </source>
</evidence>
<organism evidence="27 28">
    <name type="scientific">Cynoglossus semilaevis</name>
    <name type="common">Tongue sole</name>
    <dbReference type="NCBI Taxonomy" id="244447"/>
    <lineage>
        <taxon>Eukaryota</taxon>
        <taxon>Metazoa</taxon>
        <taxon>Chordata</taxon>
        <taxon>Craniata</taxon>
        <taxon>Vertebrata</taxon>
        <taxon>Euteleostomi</taxon>
        <taxon>Actinopterygii</taxon>
        <taxon>Neopterygii</taxon>
        <taxon>Teleostei</taxon>
        <taxon>Neoteleostei</taxon>
        <taxon>Acanthomorphata</taxon>
        <taxon>Carangaria</taxon>
        <taxon>Pleuronectiformes</taxon>
        <taxon>Pleuronectoidei</taxon>
        <taxon>Cynoglossidae</taxon>
        <taxon>Cynoglossinae</taxon>
        <taxon>Cynoglossus</taxon>
    </lineage>
</organism>
<dbReference type="GO" id="GO:0043235">
    <property type="term" value="C:receptor complex"/>
    <property type="evidence" value="ECO:0007669"/>
    <property type="project" value="InterPro"/>
</dbReference>
<feature type="domain" description="Protein kinase" evidence="26">
    <location>
        <begin position="238"/>
        <end position="548"/>
    </location>
</feature>
<protein>
    <recommendedName>
        <fullName evidence="5 19">TGF-beta receptor type-2</fullName>
        <shortName evidence="19">TGFR-2</shortName>
        <ecNumber evidence="4 19">2.7.11.30</ecNumber>
    </recommendedName>
    <alternativeName>
        <fullName evidence="17 19">TGF-beta type II receptor</fullName>
    </alternativeName>
    <alternativeName>
        <fullName evidence="18 19">Transforming growth factor-beta receptor type II</fullName>
    </alternativeName>
</protein>
<feature type="disulfide bond" evidence="22">
    <location>
        <begin position="36"/>
        <end position="41"/>
    </location>
</feature>
<dbReference type="GO" id="GO:0005886">
    <property type="term" value="C:plasma membrane"/>
    <property type="evidence" value="ECO:0007669"/>
    <property type="project" value="UniProtKB-SubCell"/>
</dbReference>
<dbReference type="InterPro" id="IPR015013">
    <property type="entry name" value="Transforming_GF_b_rcpt_2_ecto"/>
</dbReference>
<keyword evidence="28" id="KW-1185">Reference proteome</keyword>
<dbReference type="PIRSF" id="PIRSF037393">
    <property type="entry name" value="TGFRII"/>
    <property type="match status" value="1"/>
</dbReference>
<feature type="transmembrane region" description="Helical" evidence="24">
    <location>
        <begin position="143"/>
        <end position="168"/>
    </location>
</feature>
<dbReference type="SUPFAM" id="SSF56112">
    <property type="entry name" value="Protein kinase-like (PK-like)"/>
    <property type="match status" value="1"/>
</dbReference>
<evidence type="ECO:0000256" key="21">
    <source>
        <dbReference type="PIRSR" id="PIRSR037393-2"/>
    </source>
</evidence>
<evidence type="ECO:0000256" key="14">
    <source>
        <dbReference type="ARBA" id="ARBA00022989"/>
    </source>
</evidence>
<evidence type="ECO:0000256" key="7">
    <source>
        <dbReference type="ARBA" id="ARBA00022604"/>
    </source>
</evidence>
<comment type="subcellular location">
    <subcellularLocation>
        <location evidence="19">Cell membrane</location>
    </subcellularLocation>
    <subcellularLocation>
        <location evidence="1">Membrane raft</location>
    </subcellularLocation>
    <subcellularLocation>
        <location evidence="2 24">Membrane</location>
        <topology evidence="2 24">Single-pass type I membrane protein</topology>
    </subcellularLocation>
</comment>
<evidence type="ECO:0000256" key="16">
    <source>
        <dbReference type="ARBA" id="ARBA00023170"/>
    </source>
</evidence>
<feature type="binding site" evidence="21 23">
    <location>
        <position position="274"/>
    </location>
    <ligand>
        <name>ATP</name>
        <dbReference type="ChEBI" id="CHEBI:30616"/>
    </ligand>
</feature>
<dbReference type="GO" id="GO:0006915">
    <property type="term" value="P:apoptotic process"/>
    <property type="evidence" value="ECO:0007669"/>
    <property type="project" value="UniProtKB-KW"/>
</dbReference>
<dbReference type="Ensembl" id="ENSCSET00000032819.1">
    <property type="protein sequence ID" value="ENSCSEP00000032399.1"/>
    <property type="gene ID" value="ENSCSEG00000020787.1"/>
</dbReference>
<reference evidence="27" key="3">
    <citation type="submission" date="2025-09" db="UniProtKB">
        <authorList>
            <consortium name="Ensembl"/>
        </authorList>
    </citation>
    <scope>IDENTIFICATION</scope>
</reference>
<dbReference type="SMART" id="SM00220">
    <property type="entry name" value="S_TKc"/>
    <property type="match status" value="1"/>
</dbReference>
<dbReference type="CDD" id="cd23538">
    <property type="entry name" value="TFP_LU_ECD_TGFR2"/>
    <property type="match status" value="1"/>
</dbReference>
<dbReference type="InterPro" id="IPR000333">
    <property type="entry name" value="TGFB_receptor"/>
</dbReference>
<evidence type="ECO:0000256" key="15">
    <source>
        <dbReference type="ARBA" id="ARBA00023136"/>
    </source>
</evidence>
<dbReference type="InterPro" id="IPR008271">
    <property type="entry name" value="Ser/Thr_kinase_AS"/>
</dbReference>
<evidence type="ECO:0000313" key="27">
    <source>
        <dbReference type="Ensembl" id="ENSCSEP00000032399.1"/>
    </source>
</evidence>
<dbReference type="InterPro" id="IPR011009">
    <property type="entry name" value="Kinase-like_dom_sf"/>
</dbReference>
<accession>A0A3P8X068</accession>
<comment type="cofactor">
    <cofactor evidence="19 24">
        <name>Mg(2+)</name>
        <dbReference type="ChEBI" id="CHEBI:18420"/>
    </cofactor>
    <cofactor evidence="19 24">
        <name>Mn(2+)</name>
        <dbReference type="ChEBI" id="CHEBI:29035"/>
    </cofactor>
</comment>
<dbReference type="EC" id="2.7.11.30" evidence="4 19"/>
<evidence type="ECO:0000313" key="28">
    <source>
        <dbReference type="Proteomes" id="UP000265120"/>
    </source>
</evidence>
<dbReference type="GO" id="GO:0046872">
    <property type="term" value="F:metal ion binding"/>
    <property type="evidence" value="ECO:0007669"/>
    <property type="project" value="UniProtKB-KW"/>
</dbReference>
<feature type="disulfide bond" evidence="22">
    <location>
        <begin position="26"/>
        <end position="58"/>
    </location>
</feature>
<dbReference type="GeneTree" id="ENSGT00940000164835"/>
<evidence type="ECO:0000256" key="12">
    <source>
        <dbReference type="ARBA" id="ARBA00022777"/>
    </source>
</evidence>
<dbReference type="PRINTS" id="PR00653">
    <property type="entry name" value="ACTIVIN2R"/>
</dbReference>
<evidence type="ECO:0000256" key="22">
    <source>
        <dbReference type="PIRSR" id="PIRSR037393-3"/>
    </source>
</evidence>
<dbReference type="PANTHER" id="PTHR23255:SF51">
    <property type="entry name" value="TGF-BETA RECEPTOR TYPE-2"/>
    <property type="match status" value="1"/>
</dbReference>
<keyword evidence="15 19" id="KW-0472">Membrane</keyword>
<feature type="region of interest" description="Disordered" evidence="25">
    <location>
        <begin position="544"/>
        <end position="567"/>
    </location>
</feature>
<dbReference type="Proteomes" id="UP000265120">
    <property type="component" value="Chromosome 16"/>
</dbReference>
<dbReference type="GO" id="GO:0045121">
    <property type="term" value="C:membrane raft"/>
    <property type="evidence" value="ECO:0007669"/>
    <property type="project" value="UniProtKB-SubCell"/>
</dbReference>
<keyword evidence="19 24" id="KW-0464">Manganese</keyword>
<dbReference type="GO" id="GO:0071363">
    <property type="term" value="P:cellular response to growth factor stimulus"/>
    <property type="evidence" value="ECO:0007669"/>
    <property type="project" value="TreeGrafter"/>
</dbReference>
<keyword evidence="19" id="KW-0053">Apoptosis</keyword>
<dbReference type="InterPro" id="IPR017194">
    <property type="entry name" value="Transform_growth_fac-b_typ-2"/>
</dbReference>
<evidence type="ECO:0000256" key="25">
    <source>
        <dbReference type="SAM" id="MobiDB-lite"/>
    </source>
</evidence>
<evidence type="ECO:0000256" key="19">
    <source>
        <dbReference type="PIRNR" id="PIRNR037393"/>
    </source>
</evidence>
<evidence type="ECO:0000256" key="11">
    <source>
        <dbReference type="ARBA" id="ARBA00022741"/>
    </source>
</evidence>
<dbReference type="InterPro" id="IPR000719">
    <property type="entry name" value="Prot_kinase_dom"/>
</dbReference>
<evidence type="ECO:0000256" key="24">
    <source>
        <dbReference type="RuleBase" id="RU361271"/>
    </source>
</evidence>
<dbReference type="Pfam" id="PF08917">
    <property type="entry name" value="ecTbetaR2"/>
    <property type="match status" value="1"/>
</dbReference>
<comment type="similarity">
    <text evidence="3 19 24">Belongs to the protein kinase superfamily. TKL Ser/Thr protein kinase family. TGFB receptor subfamily.</text>
</comment>
<evidence type="ECO:0000256" key="10">
    <source>
        <dbReference type="ARBA" id="ARBA00022729"/>
    </source>
</evidence>
<proteinExistence type="inferred from homology"/>
<dbReference type="FunFam" id="1.10.510.10:FF:000260">
    <property type="entry name" value="TGF-beta receptor type-2"/>
    <property type="match status" value="1"/>
</dbReference>
<dbReference type="PROSITE" id="PS00107">
    <property type="entry name" value="PROTEIN_KINASE_ATP"/>
    <property type="match status" value="1"/>
</dbReference>
<evidence type="ECO:0000256" key="3">
    <source>
        <dbReference type="ARBA" id="ARBA00009605"/>
    </source>
</evidence>
<evidence type="ECO:0000256" key="1">
    <source>
        <dbReference type="ARBA" id="ARBA00004285"/>
    </source>
</evidence>
<dbReference type="STRING" id="244447.ENSCSEP00000032399"/>
<feature type="disulfide bond" evidence="22">
    <location>
        <begin position="51"/>
        <end position="75"/>
    </location>
</feature>
<keyword evidence="16 19" id="KW-0675">Receptor</keyword>
<keyword evidence="10" id="KW-0732">Signal</keyword>
<evidence type="ECO:0000256" key="8">
    <source>
        <dbReference type="ARBA" id="ARBA00022679"/>
    </source>
</evidence>
<keyword evidence="19" id="KW-0221">Differentiation</keyword>
<keyword evidence="7 19" id="KW-0341">Growth regulation</keyword>
<keyword evidence="6 19" id="KW-0723">Serine/threonine-protein kinase</keyword>
<evidence type="ECO:0000259" key="26">
    <source>
        <dbReference type="PROSITE" id="PS50011"/>
    </source>
</evidence>
<feature type="disulfide bond" evidence="22">
    <location>
        <begin position="29"/>
        <end position="45"/>
    </location>
</feature>
<keyword evidence="19 24" id="KW-0479">Metal-binding</keyword>
<keyword evidence="19 24" id="KW-0460">Magnesium</keyword>
<evidence type="ECO:0000256" key="23">
    <source>
        <dbReference type="PROSITE-ProRule" id="PRU10141"/>
    </source>
</evidence>
<dbReference type="Gene3D" id="1.10.510.10">
    <property type="entry name" value="Transferase(Phosphotransferase) domain 1"/>
    <property type="match status" value="1"/>
</dbReference>
<evidence type="ECO:0000256" key="5">
    <source>
        <dbReference type="ARBA" id="ARBA00017567"/>
    </source>
</evidence>
<dbReference type="InParanoid" id="A0A3P8X068"/>
<dbReference type="CDD" id="cd14055">
    <property type="entry name" value="STKc_TGFbR2_like"/>
    <property type="match status" value="1"/>
</dbReference>
<comment type="catalytic activity">
    <reaction evidence="19 24">
        <text>L-threonyl-[receptor-protein] + ATP = O-phospho-L-threonyl-[receptor-protein] + ADP + H(+)</text>
        <dbReference type="Rhea" id="RHEA:44880"/>
        <dbReference type="Rhea" id="RHEA-COMP:11024"/>
        <dbReference type="Rhea" id="RHEA-COMP:11025"/>
        <dbReference type="ChEBI" id="CHEBI:15378"/>
        <dbReference type="ChEBI" id="CHEBI:30013"/>
        <dbReference type="ChEBI" id="CHEBI:30616"/>
        <dbReference type="ChEBI" id="CHEBI:61977"/>
        <dbReference type="ChEBI" id="CHEBI:456216"/>
        <dbReference type="EC" id="2.7.11.30"/>
    </reaction>
</comment>
<evidence type="ECO:0000256" key="18">
    <source>
        <dbReference type="ARBA" id="ARBA00033122"/>
    </source>
</evidence>
<dbReference type="InterPro" id="IPR017441">
    <property type="entry name" value="Protein_kinase_ATP_BS"/>
</dbReference>
<dbReference type="Pfam" id="PF00069">
    <property type="entry name" value="Pkinase"/>
    <property type="match status" value="1"/>
</dbReference>
<keyword evidence="12 19" id="KW-0418">Kinase</keyword>
<sequence>MCILVFVFTTGFHKDASSSHLTFNLCKWCESTTPVCQDHVCFTNCSLSSFCTASEEICVALWRKTNDTMTVQTMCHLPELPLEGVESGLLQNSTSRECHMIQQQAVNEAMMMVCGCSGEHECNDQLIFNKRANGFFKLQSKDVVPVVVVSLVPLLLVAALVVTFFYFYRNNCDHKPRQTSRSDWTAKGAPELYQTLDLLSDGGREGADTHTLPEQSVDTDNISDVNNWQGNLAEPLHIKLEVLIGKGRFAEVWRACLLQGERDGVSSYETVAVKVFPALEYTSWRNEFLIFTDPKLKHENVVQFLAAEERGLPGHPHRKYWLVLEYYSFGNLQDFLTANTLSWEELVALAGSVAKGLAHLHSDMTPSGVPKIPVAHRDLKSSNIVVKSRKECALCDFGLALRLDASLTVDDYANSGQVGTARYMAPEVLESRVNLEDLEAFKQMDVYSMALVLWEMASRCQAIGKVESYKPAFGSKVCEQPCVESMRDLVLRDRGRPEIPPAWTQHPGMNVFCSSITECWDHDPEARLTAHCVVERLSALQQEEQDWVEQEPQGKTGAETTRQECEI</sequence>
<comment type="function">
    <text evidence="19">Transmembrane serine/threonine kinase forming with the TGF-beta type I serine/threonine kinase receptor, TGFBR1, the non-promiscuous receptor for the TGF-beta cytokines TGFB1, TGFB2 and TGFB3. Transduces the TGFB1, TGFB2 and TGFB3 signal from the cell surface to the cytoplasm and is thus regulating a plethora of physiological and pathological processes including cell cycle arrest in epithelial and hematopoietic cells, control of mesenchymal cell proliferation and differentiation, wound healing, extracellular matrix production, immunosuppression and carcinogenesis. The formation of the receptor complex composed of 2 TGFBR1 and 2 TGFBR2 molecules symmetrically bound to the cytokine dimer results in the phosphorylation and the activation of TGFRB1 by the constitutively active TGFBR2. Activated TGFBR1 phosphorylates SMAD2 which dissociates from the receptor and interacts with SMAD4. The SMAD2-SMAD4 complex is subsequently translocated to the nucleus where it modulates the transcription of the TGF-beta-regulated genes. This constitutes the canonical SMAD-dependent TGF-beta signaling cascade. Also involved in non-canonical, SMAD-independent TGF-beta signaling pathways.</text>
</comment>
<dbReference type="SUPFAM" id="SSF57302">
    <property type="entry name" value="Snake toxin-like"/>
    <property type="match status" value="1"/>
</dbReference>
<evidence type="ECO:0000256" key="13">
    <source>
        <dbReference type="ARBA" id="ARBA00022840"/>
    </source>
</evidence>
<evidence type="ECO:0000256" key="9">
    <source>
        <dbReference type="ARBA" id="ARBA00022692"/>
    </source>
</evidence>
<dbReference type="GO" id="GO:0005524">
    <property type="term" value="F:ATP binding"/>
    <property type="evidence" value="ECO:0007669"/>
    <property type="project" value="UniProtKB-UniRule"/>
</dbReference>
<feature type="disulfide bond" evidence="22">
    <location>
        <begin position="116"/>
        <end position="122"/>
    </location>
</feature>
<dbReference type="GO" id="GO:0030154">
    <property type="term" value="P:cell differentiation"/>
    <property type="evidence" value="ECO:0007669"/>
    <property type="project" value="UniProtKB-KW"/>
</dbReference>
<keyword evidence="11 19" id="KW-0547">Nucleotide-binding</keyword>
<dbReference type="Gene3D" id="3.30.200.20">
    <property type="entry name" value="Phosphorylase Kinase, domain 1"/>
    <property type="match status" value="1"/>
</dbReference>
<evidence type="ECO:0000256" key="2">
    <source>
        <dbReference type="ARBA" id="ARBA00004479"/>
    </source>
</evidence>
<dbReference type="InterPro" id="IPR045860">
    <property type="entry name" value="Snake_toxin-like_sf"/>
</dbReference>
<keyword evidence="19" id="KW-1003">Cell membrane</keyword>
<evidence type="ECO:0000256" key="20">
    <source>
        <dbReference type="PIRSR" id="PIRSR037393-1"/>
    </source>
</evidence>
<feature type="active site" description="Proton acceptor" evidence="20">
    <location>
        <position position="378"/>
    </location>
</feature>
<keyword evidence="14 24" id="KW-1133">Transmembrane helix</keyword>
<dbReference type="PANTHER" id="PTHR23255">
    <property type="entry name" value="TRANSFORMING GROWTH FACTOR-BETA RECEPTOR TYPE I AND II"/>
    <property type="match status" value="1"/>
</dbReference>
<evidence type="ECO:0000256" key="17">
    <source>
        <dbReference type="ARBA" id="ARBA00032053"/>
    </source>
</evidence>
<reference evidence="27" key="2">
    <citation type="submission" date="2025-08" db="UniProtKB">
        <authorList>
            <consortium name="Ensembl"/>
        </authorList>
    </citation>
    <scope>IDENTIFICATION</scope>
</reference>